<evidence type="ECO:0000256" key="1">
    <source>
        <dbReference type="ARBA" id="ARBA00006479"/>
    </source>
</evidence>
<evidence type="ECO:0000313" key="2">
    <source>
        <dbReference type="EMBL" id="MFB9578212.1"/>
    </source>
</evidence>
<reference evidence="2 3" key="1">
    <citation type="submission" date="2024-09" db="EMBL/GenBank/DDBJ databases">
        <authorList>
            <person name="Sun Q."/>
            <person name="Mori K."/>
        </authorList>
    </citation>
    <scope>NUCLEOTIDE SEQUENCE [LARGE SCALE GENOMIC DNA]</scope>
    <source>
        <strain evidence="2 3">JCM 3331</strain>
    </source>
</reference>
<dbReference type="RefSeq" id="WP_345516618.1">
    <property type="nucleotide sequence ID" value="NZ_BAAAXD010000038.1"/>
</dbReference>
<organism evidence="2 3">
    <name type="scientific">Streptomyces yanii</name>
    <dbReference type="NCBI Taxonomy" id="78510"/>
    <lineage>
        <taxon>Bacteria</taxon>
        <taxon>Bacillati</taxon>
        <taxon>Actinomycetota</taxon>
        <taxon>Actinomycetes</taxon>
        <taxon>Kitasatosporales</taxon>
        <taxon>Streptomycetaceae</taxon>
        <taxon>Streptomyces</taxon>
    </lineage>
</organism>
<dbReference type="Gene3D" id="3.30.420.40">
    <property type="match status" value="2"/>
</dbReference>
<keyword evidence="3" id="KW-1185">Reference proteome</keyword>
<sequence length="403" mass="42399">MRKTQRSAAPAGRAGDAHLLRKLNLAATVRAFLDAASLTVSDVRKIVGVSRPTAEELVATLLDQGFVREALDRPNGERSAGRPARRYEVVAENFAVVGVDIGAHKVAVVVCDLRGNVVAVRRRSVDSGLGPAGRIGAAARLVEATVRQTGTSWEHIRSVACGITGVAANGSEVKDIRTVPAGQDLDVYSLPGFDKIDVVSEVSERFKRDVLVSNDIYLAAVAEQWQGAAAEARDLVYMHAGRRLGAAIIINGQIHNGRHGLAASVGSMKILGWADAMAQLDHESRKLAGSTAEESTSDDVRALFEAAANGDRTAVRTVDRVAEALALGASILVHAVDPDLVVLGGGLTRAGDVLTGPFERHLATTSLNSPEFRVSLLGDESVALGAARLALDDLKARLLAVQA</sequence>
<dbReference type="Proteomes" id="UP001589710">
    <property type="component" value="Unassembled WGS sequence"/>
</dbReference>
<dbReference type="Gene3D" id="1.10.10.10">
    <property type="entry name" value="Winged helix-like DNA-binding domain superfamily/Winged helix DNA-binding domain"/>
    <property type="match status" value="1"/>
</dbReference>
<proteinExistence type="inferred from homology"/>
<dbReference type="SUPFAM" id="SSF53067">
    <property type="entry name" value="Actin-like ATPase domain"/>
    <property type="match status" value="1"/>
</dbReference>
<protein>
    <submittedName>
        <fullName evidence="2">ROK family protein</fullName>
    </submittedName>
</protein>
<comment type="similarity">
    <text evidence="1">Belongs to the ROK (NagC/XylR) family.</text>
</comment>
<dbReference type="EMBL" id="JBHMCG010000168">
    <property type="protein sequence ID" value="MFB9578212.1"/>
    <property type="molecule type" value="Genomic_DNA"/>
</dbReference>
<accession>A0ABV5RLX4</accession>
<dbReference type="PANTHER" id="PTHR18964:SF149">
    <property type="entry name" value="BIFUNCTIONAL UDP-N-ACETYLGLUCOSAMINE 2-EPIMERASE_N-ACETYLMANNOSAMINE KINASE"/>
    <property type="match status" value="1"/>
</dbReference>
<dbReference type="InterPro" id="IPR036388">
    <property type="entry name" value="WH-like_DNA-bd_sf"/>
</dbReference>
<evidence type="ECO:0000313" key="3">
    <source>
        <dbReference type="Proteomes" id="UP001589710"/>
    </source>
</evidence>
<comment type="caution">
    <text evidence="2">The sequence shown here is derived from an EMBL/GenBank/DDBJ whole genome shotgun (WGS) entry which is preliminary data.</text>
</comment>
<gene>
    <name evidence="2" type="ORF">ACFFTL_39585</name>
</gene>
<dbReference type="Pfam" id="PF00480">
    <property type="entry name" value="ROK"/>
    <property type="match status" value="1"/>
</dbReference>
<dbReference type="PANTHER" id="PTHR18964">
    <property type="entry name" value="ROK (REPRESSOR, ORF, KINASE) FAMILY"/>
    <property type="match status" value="1"/>
</dbReference>
<dbReference type="InterPro" id="IPR000600">
    <property type="entry name" value="ROK"/>
</dbReference>
<dbReference type="InterPro" id="IPR043129">
    <property type="entry name" value="ATPase_NBD"/>
</dbReference>
<name>A0ABV5RLX4_9ACTN</name>